<feature type="region of interest" description="Disordered" evidence="1">
    <location>
        <begin position="1"/>
        <end position="144"/>
    </location>
</feature>
<dbReference type="EMBL" id="KV417819">
    <property type="protein sequence ID" value="KZP05779.1"/>
    <property type="molecule type" value="Genomic_DNA"/>
</dbReference>
<feature type="compositionally biased region" description="Polar residues" evidence="1">
    <location>
        <begin position="59"/>
        <end position="72"/>
    </location>
</feature>
<protein>
    <submittedName>
        <fullName evidence="2">Uncharacterized protein</fullName>
    </submittedName>
</protein>
<dbReference type="AlphaFoldDB" id="A0A167W7G4"/>
<feature type="region of interest" description="Disordered" evidence="1">
    <location>
        <begin position="259"/>
        <end position="308"/>
    </location>
</feature>
<feature type="compositionally biased region" description="Basic residues" evidence="1">
    <location>
        <begin position="291"/>
        <end position="305"/>
    </location>
</feature>
<feature type="region of interest" description="Disordered" evidence="1">
    <location>
        <begin position="382"/>
        <end position="401"/>
    </location>
</feature>
<evidence type="ECO:0000313" key="2">
    <source>
        <dbReference type="EMBL" id="KZP05779.1"/>
    </source>
</evidence>
<sequence>MGDHRKATRKAAKALSTSSSKPTARGRPKPDKSKSKAAASQPAAGTPPPRPKPRPVKRSGQQDPPVSSSSAPEAQAADALLLMLAQDTPQADSDMTEELVLGDVDEDDDERVKERDSEDGESEVDAENEDDEDDELITSPSGEEEDEVVEIIFAIHVDGAMENVVLSSDASWLDLRISVSEKMVKPPTKLNLAYCFNTQTQAQKKIPTKVGNPIQFLEMMDEAKSRRKDFMEAKAAGKKVVKERAFKVELVDLDAAKDKEKAKANAGKSKKKKKSASSDESNNSDEDGREKKKKKGGRLNGHHQMSKPDKSLWGMLLAQGHHNLTKIPPRQLCIEYFNPSGQALIRTTKKEPVTPATSSQQYPPPPWFSSPYMGYHPYETPGRSRHGPDIPSSDPIEETEDPTLFPRVSSWLRDLDGGPRGTDGHNFSQCQQMLDANMFTHISQLDSMANSELIGLCPGLPAGTAALLLQYARADCSKIRKLETRRICQAKLTPRHYE</sequence>
<dbReference type="Proteomes" id="UP000076532">
    <property type="component" value="Unassembled WGS sequence"/>
</dbReference>
<feature type="compositionally biased region" description="Low complexity" evidence="1">
    <location>
        <begin position="74"/>
        <end position="87"/>
    </location>
</feature>
<organism evidence="2 3">
    <name type="scientific">Athelia psychrophila</name>
    <dbReference type="NCBI Taxonomy" id="1759441"/>
    <lineage>
        <taxon>Eukaryota</taxon>
        <taxon>Fungi</taxon>
        <taxon>Dikarya</taxon>
        <taxon>Basidiomycota</taxon>
        <taxon>Agaricomycotina</taxon>
        <taxon>Agaricomycetes</taxon>
        <taxon>Agaricomycetidae</taxon>
        <taxon>Atheliales</taxon>
        <taxon>Atheliaceae</taxon>
        <taxon>Athelia</taxon>
    </lineage>
</organism>
<evidence type="ECO:0000313" key="3">
    <source>
        <dbReference type="Proteomes" id="UP000076532"/>
    </source>
</evidence>
<keyword evidence="3" id="KW-1185">Reference proteome</keyword>
<feature type="compositionally biased region" description="Basic residues" evidence="1">
    <location>
        <begin position="1"/>
        <end position="12"/>
    </location>
</feature>
<name>A0A167W7G4_9AGAM</name>
<accession>A0A167W7G4</accession>
<proteinExistence type="predicted"/>
<gene>
    <name evidence="2" type="ORF">FIBSPDRAFT_903269</name>
</gene>
<dbReference type="OrthoDB" id="3267981at2759"/>
<reference evidence="2 3" key="1">
    <citation type="journal article" date="2016" name="Mol. Biol. Evol.">
        <title>Comparative Genomics of Early-Diverging Mushroom-Forming Fungi Provides Insights into the Origins of Lignocellulose Decay Capabilities.</title>
        <authorList>
            <person name="Nagy L.G."/>
            <person name="Riley R."/>
            <person name="Tritt A."/>
            <person name="Adam C."/>
            <person name="Daum C."/>
            <person name="Floudas D."/>
            <person name="Sun H."/>
            <person name="Yadav J.S."/>
            <person name="Pangilinan J."/>
            <person name="Larsson K.H."/>
            <person name="Matsuura K."/>
            <person name="Barry K."/>
            <person name="Labutti K."/>
            <person name="Kuo R."/>
            <person name="Ohm R.A."/>
            <person name="Bhattacharya S.S."/>
            <person name="Shirouzu T."/>
            <person name="Yoshinaga Y."/>
            <person name="Martin F.M."/>
            <person name="Grigoriev I.V."/>
            <person name="Hibbett D.S."/>
        </authorList>
    </citation>
    <scope>NUCLEOTIDE SEQUENCE [LARGE SCALE GENOMIC DNA]</scope>
    <source>
        <strain evidence="2 3">CBS 109695</strain>
    </source>
</reference>
<evidence type="ECO:0000256" key="1">
    <source>
        <dbReference type="SAM" id="MobiDB-lite"/>
    </source>
</evidence>
<feature type="compositionally biased region" description="Acidic residues" evidence="1">
    <location>
        <begin position="117"/>
        <end position="144"/>
    </location>
</feature>